<reference evidence="3" key="1">
    <citation type="journal article" date="2023" name="G3 (Bethesda)">
        <title>Whole genome assemblies of Zophobas morio and Tenebrio molitor.</title>
        <authorList>
            <person name="Kaur S."/>
            <person name="Stinson S.A."/>
            <person name="diCenzo G.C."/>
        </authorList>
    </citation>
    <scope>NUCLEOTIDE SEQUENCE</scope>
    <source>
        <strain evidence="3">QUZm001</strain>
    </source>
</reference>
<comment type="caution">
    <text evidence="3">The sequence shown here is derived from an EMBL/GenBank/DDBJ whole genome shotgun (WGS) entry which is preliminary data.</text>
</comment>
<keyword evidence="1" id="KW-0175">Coiled coil</keyword>
<name>A0AA38HLA2_9CUCU</name>
<dbReference type="Proteomes" id="UP001168821">
    <property type="component" value="Unassembled WGS sequence"/>
</dbReference>
<accession>A0AA38HLA2</accession>
<evidence type="ECO:0000256" key="1">
    <source>
        <dbReference type="SAM" id="Coils"/>
    </source>
</evidence>
<sequence length="385" mass="45027">TFSFPFTKTAFGYYAGATAERQQYKEQQEEANCWQELKQQLVVYSSAELHTFLFSLQNSLQLEFVLFKLFYMDRKLGMAEMPYFCHCEKKIEKLRNQHSKAEKVHTASSLRVQQLEADLFNVEESMRDFEQKQILTMGIHLKQEQLEEYTRLKEEATAQTLFVDSELNQKKKILESFQEDLQRERTREEEILVTIRQREATISHYEHRLVQLQEEEQKTSREWKAARDKLARVKENHSLISMKVSSLFEQERLVEADLREAKADKHGWCTACGNYFMPSSNDHRCRKSSRGSVPACTGRPYATVSWRPRKAYGPLYPSQQQIQCCPSSRLRQEYGGEPSYLKSRMVIFPFLLHAERHCSTRSPDCSSMHPSSQRAAPLYSNISAP</sequence>
<feature type="non-terminal residue" evidence="3">
    <location>
        <position position="1"/>
    </location>
</feature>
<evidence type="ECO:0000256" key="2">
    <source>
        <dbReference type="SAM" id="MobiDB-lite"/>
    </source>
</evidence>
<feature type="region of interest" description="Disordered" evidence="2">
    <location>
        <begin position="362"/>
        <end position="385"/>
    </location>
</feature>
<proteinExistence type="predicted"/>
<keyword evidence="4" id="KW-1185">Reference proteome</keyword>
<evidence type="ECO:0000313" key="4">
    <source>
        <dbReference type="Proteomes" id="UP001168821"/>
    </source>
</evidence>
<protein>
    <submittedName>
        <fullName evidence="3">Uncharacterized protein</fullName>
    </submittedName>
</protein>
<dbReference type="EMBL" id="JALNTZ010000398">
    <property type="protein sequence ID" value="KAJ3634501.1"/>
    <property type="molecule type" value="Genomic_DNA"/>
</dbReference>
<dbReference type="AlphaFoldDB" id="A0AA38HLA2"/>
<evidence type="ECO:0000313" key="3">
    <source>
        <dbReference type="EMBL" id="KAJ3634501.1"/>
    </source>
</evidence>
<feature type="coiled-coil region" evidence="1">
    <location>
        <begin position="112"/>
        <end position="229"/>
    </location>
</feature>
<gene>
    <name evidence="3" type="ORF">Zmor_012391</name>
</gene>
<organism evidence="3 4">
    <name type="scientific">Zophobas morio</name>
    <dbReference type="NCBI Taxonomy" id="2755281"/>
    <lineage>
        <taxon>Eukaryota</taxon>
        <taxon>Metazoa</taxon>
        <taxon>Ecdysozoa</taxon>
        <taxon>Arthropoda</taxon>
        <taxon>Hexapoda</taxon>
        <taxon>Insecta</taxon>
        <taxon>Pterygota</taxon>
        <taxon>Neoptera</taxon>
        <taxon>Endopterygota</taxon>
        <taxon>Coleoptera</taxon>
        <taxon>Polyphaga</taxon>
        <taxon>Cucujiformia</taxon>
        <taxon>Tenebrionidae</taxon>
        <taxon>Zophobas</taxon>
    </lineage>
</organism>